<evidence type="ECO:0000256" key="2">
    <source>
        <dbReference type="ARBA" id="ARBA00009861"/>
    </source>
</evidence>
<dbReference type="AlphaFoldDB" id="A0AAE0I038"/>
<dbReference type="Pfam" id="PF02458">
    <property type="entry name" value="Transferase"/>
    <property type="match status" value="1"/>
</dbReference>
<evidence type="ECO:0000313" key="5">
    <source>
        <dbReference type="EMBL" id="KAK3316015.1"/>
    </source>
</evidence>
<gene>
    <name evidence="5" type="ORF">B0H66DRAFT_640916</name>
</gene>
<evidence type="ECO:0000256" key="3">
    <source>
        <dbReference type="ARBA" id="ARBA00022679"/>
    </source>
</evidence>
<dbReference type="Gene3D" id="3.30.559.10">
    <property type="entry name" value="Chloramphenicol acetyltransferase-like domain"/>
    <property type="match status" value="2"/>
</dbReference>
<organism evidence="5 6">
    <name type="scientific">Apodospora peruviana</name>
    <dbReference type="NCBI Taxonomy" id="516989"/>
    <lineage>
        <taxon>Eukaryota</taxon>
        <taxon>Fungi</taxon>
        <taxon>Dikarya</taxon>
        <taxon>Ascomycota</taxon>
        <taxon>Pezizomycotina</taxon>
        <taxon>Sordariomycetes</taxon>
        <taxon>Sordariomycetidae</taxon>
        <taxon>Sordariales</taxon>
        <taxon>Lasiosphaeriaceae</taxon>
        <taxon>Apodospora</taxon>
    </lineage>
</organism>
<dbReference type="InterPro" id="IPR051283">
    <property type="entry name" value="Sec_Metabolite_Acyltrans"/>
</dbReference>
<reference evidence="5" key="2">
    <citation type="submission" date="2023-06" db="EMBL/GenBank/DDBJ databases">
        <authorList>
            <consortium name="Lawrence Berkeley National Laboratory"/>
            <person name="Haridas S."/>
            <person name="Hensen N."/>
            <person name="Bonometti L."/>
            <person name="Westerberg I."/>
            <person name="Brannstrom I.O."/>
            <person name="Guillou S."/>
            <person name="Cros-Aarteil S."/>
            <person name="Calhoun S."/>
            <person name="Kuo A."/>
            <person name="Mondo S."/>
            <person name="Pangilinan J."/>
            <person name="Riley R."/>
            <person name="Labutti K."/>
            <person name="Andreopoulos B."/>
            <person name="Lipzen A."/>
            <person name="Chen C."/>
            <person name="Yanf M."/>
            <person name="Daum C."/>
            <person name="Ng V."/>
            <person name="Clum A."/>
            <person name="Steindorff A."/>
            <person name="Ohm R."/>
            <person name="Martin F."/>
            <person name="Silar P."/>
            <person name="Natvig D."/>
            <person name="Lalanne C."/>
            <person name="Gautier V."/>
            <person name="Ament-Velasquez S.L."/>
            <person name="Kruys A."/>
            <person name="Hutchinson M.I."/>
            <person name="Powell A.J."/>
            <person name="Barry K."/>
            <person name="Miller A.N."/>
            <person name="Grigoriev I.V."/>
            <person name="Debuchy R."/>
            <person name="Gladieux P."/>
            <person name="Thoren M.H."/>
            <person name="Johannesson H."/>
        </authorList>
    </citation>
    <scope>NUCLEOTIDE SEQUENCE</scope>
    <source>
        <strain evidence="5">CBS 118394</strain>
    </source>
</reference>
<accession>A0AAE0I038</accession>
<evidence type="ECO:0000256" key="1">
    <source>
        <dbReference type="ARBA" id="ARBA00005179"/>
    </source>
</evidence>
<evidence type="ECO:0000256" key="4">
    <source>
        <dbReference type="ARBA" id="ARBA00023315"/>
    </source>
</evidence>
<proteinExistence type="inferred from homology"/>
<comment type="caution">
    <text evidence="5">The sequence shown here is derived from an EMBL/GenBank/DDBJ whole genome shotgun (WGS) entry which is preliminary data.</text>
</comment>
<keyword evidence="3" id="KW-0808">Transferase</keyword>
<dbReference type="InterPro" id="IPR023213">
    <property type="entry name" value="CAT-like_dom_sf"/>
</dbReference>
<dbReference type="PANTHER" id="PTHR31896:SF69">
    <property type="entry name" value="FAMILY REGULATORY PROTEIN, PUTATIVE (AFU_ORTHOLOGUE AFUA_3G14730)-RELATED"/>
    <property type="match status" value="1"/>
</dbReference>
<keyword evidence="6" id="KW-1185">Reference proteome</keyword>
<evidence type="ECO:0000313" key="6">
    <source>
        <dbReference type="Proteomes" id="UP001283341"/>
    </source>
</evidence>
<dbReference type="Proteomes" id="UP001283341">
    <property type="component" value="Unassembled WGS sequence"/>
</dbReference>
<keyword evidence="4" id="KW-0012">Acyltransferase</keyword>
<comment type="similarity">
    <text evidence="2">Belongs to the plant acyltransferase family.</text>
</comment>
<dbReference type="PANTHER" id="PTHR31896">
    <property type="entry name" value="FAMILY REGULATORY PROTEIN, PUTATIVE (AFU_ORTHOLOGUE AFUA_3G14730)-RELATED"/>
    <property type="match status" value="1"/>
</dbReference>
<reference evidence="5" key="1">
    <citation type="journal article" date="2023" name="Mol. Phylogenet. Evol.">
        <title>Genome-scale phylogeny and comparative genomics of the fungal order Sordariales.</title>
        <authorList>
            <person name="Hensen N."/>
            <person name="Bonometti L."/>
            <person name="Westerberg I."/>
            <person name="Brannstrom I.O."/>
            <person name="Guillou S."/>
            <person name="Cros-Aarteil S."/>
            <person name="Calhoun S."/>
            <person name="Haridas S."/>
            <person name="Kuo A."/>
            <person name="Mondo S."/>
            <person name="Pangilinan J."/>
            <person name="Riley R."/>
            <person name="LaButti K."/>
            <person name="Andreopoulos B."/>
            <person name="Lipzen A."/>
            <person name="Chen C."/>
            <person name="Yan M."/>
            <person name="Daum C."/>
            <person name="Ng V."/>
            <person name="Clum A."/>
            <person name="Steindorff A."/>
            <person name="Ohm R.A."/>
            <person name="Martin F."/>
            <person name="Silar P."/>
            <person name="Natvig D.O."/>
            <person name="Lalanne C."/>
            <person name="Gautier V."/>
            <person name="Ament-Velasquez S.L."/>
            <person name="Kruys A."/>
            <person name="Hutchinson M.I."/>
            <person name="Powell A.J."/>
            <person name="Barry K."/>
            <person name="Miller A.N."/>
            <person name="Grigoriev I.V."/>
            <person name="Debuchy R."/>
            <person name="Gladieux P."/>
            <person name="Hiltunen Thoren M."/>
            <person name="Johannesson H."/>
        </authorList>
    </citation>
    <scope>NUCLEOTIDE SEQUENCE</scope>
    <source>
        <strain evidence="5">CBS 118394</strain>
    </source>
</reference>
<dbReference type="EMBL" id="JAUEDM010000005">
    <property type="protein sequence ID" value="KAK3316015.1"/>
    <property type="molecule type" value="Genomic_DNA"/>
</dbReference>
<name>A0AAE0I038_9PEZI</name>
<dbReference type="GO" id="GO:0016746">
    <property type="term" value="F:acyltransferase activity"/>
    <property type="evidence" value="ECO:0007669"/>
    <property type="project" value="UniProtKB-KW"/>
</dbReference>
<sequence length="520" mass="57630">MAGLFASLFKRKRQASPRVPTDEVIAVHLFDDGSMTRSIIMGMTLRFNDALDCDMAHDALARLLEMGDWKKLGGRLRLTNKGKLEIHIPQKFTPERPAVRYTHVSYDVDMDEHVLASRLPRATPGPSLQTGSTEYRTLIGPPDDVWHDVAVTIQDFIYTDRPQLGLHAVSFRDATLLTLSWPHTLFDAGGGQALFRNWSLVMAGKEDKVQPLLGARDDITDKITKPDTTVGLPKLAARKLGGAAMLLFIVRFMWALLFGPKMIRKLVFLPASTVAALKEEATEYLQNSHPRPSVPFVSTSDTLIAWSARMAVADLPPTSTQPVTIMSIFETRSRLPSIIDPGAGVYVQNMVIPSWAFTDVSSLMANPLGCTAAHIRAALQEQTTEDQVRAAYRFLKPAQIARKPTLYGSPRAELIPVSNWTKANFFEVVDFSPALLSQGQKKRFGDDRDKFPETAAGKPVFFAAVSFSRNPELRNVVNILGKDAAGNYWLQMDCRPKVFENIEKEFARMRAAKGGEGSAT</sequence>
<protein>
    <submittedName>
        <fullName evidence="5">Uncharacterized protein</fullName>
    </submittedName>
</protein>
<comment type="pathway">
    <text evidence="1">Secondary metabolite biosynthesis.</text>
</comment>